<comment type="caution">
    <text evidence="1">The sequence shown here is derived from an EMBL/GenBank/DDBJ whole genome shotgun (WGS) entry which is preliminary data.</text>
</comment>
<dbReference type="RefSeq" id="WP_213006099.1">
    <property type="nucleotide sequence ID" value="NZ_BOQN01000023.1"/>
</dbReference>
<reference evidence="1 2" key="1">
    <citation type="submission" date="2021-03" db="EMBL/GenBank/DDBJ databases">
        <title>Whole genome shotgun sequence of Actinoplanes toevensis NBRC 105298.</title>
        <authorList>
            <person name="Komaki H."/>
            <person name="Tamura T."/>
        </authorList>
    </citation>
    <scope>NUCLEOTIDE SEQUENCE [LARGE SCALE GENOMIC DNA]</scope>
    <source>
        <strain evidence="1 2">NBRC 105298</strain>
    </source>
</reference>
<name>A0A919T6Y7_9ACTN</name>
<keyword evidence="2" id="KW-1185">Reference proteome</keyword>
<gene>
    <name evidence="1" type="ORF">Ato02nite_019580</name>
</gene>
<evidence type="ECO:0000313" key="1">
    <source>
        <dbReference type="EMBL" id="GIM90165.1"/>
    </source>
</evidence>
<organism evidence="1 2">
    <name type="scientific">Paractinoplanes toevensis</name>
    <dbReference type="NCBI Taxonomy" id="571911"/>
    <lineage>
        <taxon>Bacteria</taxon>
        <taxon>Bacillati</taxon>
        <taxon>Actinomycetota</taxon>
        <taxon>Actinomycetes</taxon>
        <taxon>Micromonosporales</taxon>
        <taxon>Micromonosporaceae</taxon>
        <taxon>Paractinoplanes</taxon>
    </lineage>
</organism>
<protein>
    <submittedName>
        <fullName evidence="1">Uncharacterized protein</fullName>
    </submittedName>
</protein>
<accession>A0A919T6Y7</accession>
<sequence>MNVAVLLFYCNDNPRETGFTRDWAEKAVHVTGEYLAAQSAGRVTVTWQVFEWVELDMTAAQWIALSAQGITSVLPVVQAQLGDAVDLDGFDHYLVGIDVPGAGGGTTPGNYTYLAAQNFSPSFIGHEFGHVFGADDAFGETTAGPVRYQNRFCIMGSAGWPATFSEPTLIAEHQSGLDHAGPNMCAPTLMATGWLDGARHGLTLDLTGTDLTYHGGRVETLSALAGAPPPGLLWTRPPLVIRYDDLLVEYRVPAADGWDRGLPHPGTDAIGWVVVHRSAPGGSMVADYVTSVGAAPGATMVLGREDPLDILHPGPLTVTVLKPNPDESSVRLVFSRHAAHVPGQAGRTFGGVTVDAGGWLWTPTGLHRVPPHSPLLTVLKLVGAVQGLHTLSSHASADELDAIRQQTARVLHALQLSVARLETEVPRSPIDQIQDELTVLDDAVRRLDDSRDEPGSAVEFLDAGRRSLARLRHLANDAAEAERRD</sequence>
<dbReference type="Proteomes" id="UP000677082">
    <property type="component" value="Unassembled WGS sequence"/>
</dbReference>
<proteinExistence type="predicted"/>
<dbReference type="AlphaFoldDB" id="A0A919T6Y7"/>
<dbReference type="EMBL" id="BOQN01000023">
    <property type="protein sequence ID" value="GIM90165.1"/>
    <property type="molecule type" value="Genomic_DNA"/>
</dbReference>
<evidence type="ECO:0000313" key="2">
    <source>
        <dbReference type="Proteomes" id="UP000677082"/>
    </source>
</evidence>